<accession>A0A0N4Y0X7</accession>
<dbReference type="EMBL" id="UYSL01020111">
    <property type="protein sequence ID" value="VDL72823.1"/>
    <property type="molecule type" value="Genomic_DNA"/>
</dbReference>
<dbReference type="Gene3D" id="1.10.10.1450">
    <property type="match status" value="1"/>
</dbReference>
<dbReference type="STRING" id="27835.A0A0N4Y0X7"/>
<reference evidence="2 3" key="2">
    <citation type="submission" date="2018-11" db="EMBL/GenBank/DDBJ databases">
        <authorList>
            <consortium name="Pathogen Informatics"/>
        </authorList>
    </citation>
    <scope>NUCLEOTIDE SEQUENCE [LARGE SCALE GENOMIC DNA]</scope>
</reference>
<proteinExistence type="predicted"/>
<dbReference type="Proteomes" id="UP000271162">
    <property type="component" value="Unassembled WGS sequence"/>
</dbReference>
<organism evidence="4">
    <name type="scientific">Nippostrongylus brasiliensis</name>
    <name type="common">Rat hookworm</name>
    <dbReference type="NCBI Taxonomy" id="27835"/>
    <lineage>
        <taxon>Eukaryota</taxon>
        <taxon>Metazoa</taxon>
        <taxon>Ecdysozoa</taxon>
        <taxon>Nematoda</taxon>
        <taxon>Chromadorea</taxon>
        <taxon>Rhabditida</taxon>
        <taxon>Rhabditina</taxon>
        <taxon>Rhabditomorpha</taxon>
        <taxon>Strongyloidea</taxon>
        <taxon>Heligmosomidae</taxon>
        <taxon>Nippostrongylus</taxon>
    </lineage>
</organism>
<reference evidence="4" key="1">
    <citation type="submission" date="2017-02" db="UniProtKB">
        <authorList>
            <consortium name="WormBaseParasite"/>
        </authorList>
    </citation>
    <scope>IDENTIFICATION</scope>
</reference>
<dbReference type="WBParaSite" id="NBR_0000923301-mRNA-1">
    <property type="protein sequence ID" value="NBR_0000923301-mRNA-1"/>
    <property type="gene ID" value="NBR_0000923301"/>
</dbReference>
<dbReference type="InterPro" id="IPR041426">
    <property type="entry name" value="Mos1_HTH"/>
</dbReference>
<evidence type="ECO:0000313" key="3">
    <source>
        <dbReference type="Proteomes" id="UP000271162"/>
    </source>
</evidence>
<dbReference type="PANTHER" id="PTHR46060:SF1">
    <property type="entry name" value="MARINER MOS1 TRANSPOSASE-LIKE PROTEIN"/>
    <property type="match status" value="1"/>
</dbReference>
<dbReference type="PANTHER" id="PTHR46060">
    <property type="entry name" value="MARINER MOS1 TRANSPOSASE-LIKE PROTEIN"/>
    <property type="match status" value="1"/>
</dbReference>
<feature type="domain" description="Mos1 transposase HTH" evidence="1">
    <location>
        <begin position="5"/>
        <end position="53"/>
    </location>
</feature>
<dbReference type="InterPro" id="IPR052709">
    <property type="entry name" value="Transposase-MT_Hybrid"/>
</dbReference>
<dbReference type="AlphaFoldDB" id="A0A0N4Y0X7"/>
<gene>
    <name evidence="2" type="ORF">NBR_LOCUS9234</name>
</gene>
<evidence type="ECO:0000313" key="4">
    <source>
        <dbReference type="WBParaSite" id="NBR_0000923301-mRNA-1"/>
    </source>
</evidence>
<dbReference type="OMA" id="ILLHYCR"/>
<protein>
    <submittedName>
        <fullName evidence="4">HTH_48 domain-containing protein</fullName>
    </submittedName>
</protein>
<name>A0A0N4Y0X7_NIPBR</name>
<sequence length="123" mass="13926">MSHRSDYRRLLLHCYRSGRSATEAQRELPSSMGLDAPSLGACYRWFKRFDEGDFSMEESPRSGRPRSSNSDTVLACVRDNPMQSLRGMVRATSTLYSTIRSILTNHGYRAKRPGLVMMSLTDA</sequence>
<keyword evidence="3" id="KW-1185">Reference proteome</keyword>
<evidence type="ECO:0000259" key="1">
    <source>
        <dbReference type="Pfam" id="PF17906"/>
    </source>
</evidence>
<evidence type="ECO:0000313" key="2">
    <source>
        <dbReference type="EMBL" id="VDL72823.1"/>
    </source>
</evidence>
<dbReference type="Pfam" id="PF17906">
    <property type="entry name" value="HTH_48"/>
    <property type="match status" value="1"/>
</dbReference>